<proteinExistence type="predicted"/>
<comment type="caution">
    <text evidence="2">The sequence shown here is derived from an EMBL/GenBank/DDBJ whole genome shotgun (WGS) entry which is preliminary data.</text>
</comment>
<organism evidence="2 3">
    <name type="scientific">Yanghanlia caeni</name>
    <dbReference type="NCBI Taxonomy" id="3064283"/>
    <lineage>
        <taxon>Bacteria</taxon>
        <taxon>Pseudomonadati</taxon>
        <taxon>Pseudomonadota</taxon>
        <taxon>Betaproteobacteria</taxon>
        <taxon>Burkholderiales</taxon>
        <taxon>Alcaligenaceae</taxon>
        <taxon>Yanghanlia</taxon>
    </lineage>
</organism>
<evidence type="ECO:0000313" key="3">
    <source>
        <dbReference type="Proteomes" id="UP001232156"/>
    </source>
</evidence>
<dbReference type="InterPro" id="IPR005303">
    <property type="entry name" value="MOCOS_middle"/>
</dbReference>
<dbReference type="Proteomes" id="UP001232156">
    <property type="component" value="Unassembled WGS sequence"/>
</dbReference>
<dbReference type="SUPFAM" id="SSF141673">
    <property type="entry name" value="MOSC N-terminal domain-like"/>
    <property type="match status" value="1"/>
</dbReference>
<evidence type="ECO:0000313" key="2">
    <source>
        <dbReference type="EMBL" id="MDR4126851.1"/>
    </source>
</evidence>
<name>A0ABU1D8R5_9BURK</name>
<accession>A0ABU1D8R5</accession>
<dbReference type="RefSeq" id="WP_347287480.1">
    <property type="nucleotide sequence ID" value="NZ_JAUZQE010000039.1"/>
</dbReference>
<dbReference type="EMBL" id="JAUZQE010000039">
    <property type="protein sequence ID" value="MDR4126851.1"/>
    <property type="molecule type" value="Genomic_DNA"/>
</dbReference>
<feature type="domain" description="Molybdenum cofactor sulfurase middle" evidence="1">
    <location>
        <begin position="8"/>
        <end position="110"/>
    </location>
</feature>
<gene>
    <name evidence="2" type="ORF">Q8947_12765</name>
</gene>
<evidence type="ECO:0000259" key="1">
    <source>
        <dbReference type="Pfam" id="PF03476"/>
    </source>
</evidence>
<protein>
    <submittedName>
        <fullName evidence="2">MOSC N-terminal beta barrel domain-containing protein</fullName>
    </submittedName>
</protein>
<keyword evidence="3" id="KW-1185">Reference proteome</keyword>
<reference evidence="2 3" key="1">
    <citation type="submission" date="2023-08" db="EMBL/GenBank/DDBJ databases">
        <title>Alcaligenaceae gen. nov., a novel taxon isolated from the sludge of Yixing Pesticide Factory.</title>
        <authorList>
            <person name="Ruan L."/>
        </authorList>
    </citation>
    <scope>NUCLEOTIDE SEQUENCE [LARGE SCALE GENOMIC DNA]</scope>
    <source>
        <strain evidence="2 3">LG-2</strain>
    </source>
</reference>
<sequence>MSDEAMYFPVRGLPGVRDSVAAAYDGRWRVLDSNGRELAAHEPALGDVTLSLRFGYLVLRAPGMLRLDIPLDVLEDDASVIETVQLEGEVRQAVDEGAWAAAWLSEVAGRPLRLVKLLDADIDTPAGR</sequence>
<dbReference type="Pfam" id="PF03476">
    <property type="entry name" value="MOSC_N"/>
    <property type="match status" value="1"/>
</dbReference>